<sequence>MAGVEDIRAGIATAKEKCNAGLAALQQAQQALEEAQQILGQVTAGSTQPEVTQAHGMLQEAAQGISGQQNTIQGAIQSAESYAQRL</sequence>
<protein>
    <submittedName>
        <fullName evidence="1">Uncharacterized protein</fullName>
    </submittedName>
</protein>
<accession>A0A9W6VET9</accession>
<dbReference type="Proteomes" id="UP001165136">
    <property type="component" value="Unassembled WGS sequence"/>
</dbReference>
<comment type="caution">
    <text evidence="1">The sequence shown here is derived from an EMBL/GenBank/DDBJ whole genome shotgun (WGS) entry which is preliminary data.</text>
</comment>
<gene>
    <name evidence="1" type="ORF">Atai01_04500</name>
</gene>
<proteinExistence type="predicted"/>
<organism evidence="1 2">
    <name type="scientific">Amycolatopsis taiwanensis</name>
    <dbReference type="NCBI Taxonomy" id="342230"/>
    <lineage>
        <taxon>Bacteria</taxon>
        <taxon>Bacillati</taxon>
        <taxon>Actinomycetota</taxon>
        <taxon>Actinomycetes</taxon>
        <taxon>Pseudonocardiales</taxon>
        <taxon>Pseudonocardiaceae</taxon>
        <taxon>Amycolatopsis</taxon>
    </lineage>
</organism>
<dbReference type="EMBL" id="BSTI01000001">
    <property type="protein sequence ID" value="GLY63831.1"/>
    <property type="molecule type" value="Genomic_DNA"/>
</dbReference>
<dbReference type="AlphaFoldDB" id="A0A9W6VET9"/>
<evidence type="ECO:0000313" key="2">
    <source>
        <dbReference type="Proteomes" id="UP001165136"/>
    </source>
</evidence>
<reference evidence="1" key="1">
    <citation type="submission" date="2023-03" db="EMBL/GenBank/DDBJ databases">
        <title>Amycolatopsis taiwanensis NBRC 103393.</title>
        <authorList>
            <person name="Ichikawa N."/>
            <person name="Sato H."/>
            <person name="Tonouchi N."/>
        </authorList>
    </citation>
    <scope>NUCLEOTIDE SEQUENCE</scope>
    <source>
        <strain evidence="1">NBRC 103393</strain>
    </source>
</reference>
<name>A0A9W6VET9_9PSEU</name>
<keyword evidence="2" id="KW-1185">Reference proteome</keyword>
<evidence type="ECO:0000313" key="1">
    <source>
        <dbReference type="EMBL" id="GLY63831.1"/>
    </source>
</evidence>
<dbReference type="RefSeq" id="WP_285485673.1">
    <property type="nucleotide sequence ID" value="NZ_BSTI01000001.1"/>
</dbReference>